<accession>A0A2W5Q7V2</accession>
<evidence type="ECO:0000259" key="1">
    <source>
        <dbReference type="Pfam" id="PF04909"/>
    </source>
</evidence>
<dbReference type="GO" id="GO:0016787">
    <property type="term" value="F:hydrolase activity"/>
    <property type="evidence" value="ECO:0007669"/>
    <property type="project" value="UniProtKB-KW"/>
</dbReference>
<comment type="caution">
    <text evidence="2">The sequence shown here is derived from an EMBL/GenBank/DDBJ whole genome shotgun (WGS) entry which is preliminary data.</text>
</comment>
<dbReference type="InterPro" id="IPR032466">
    <property type="entry name" value="Metal_Hydrolase"/>
</dbReference>
<dbReference type="AlphaFoldDB" id="A0A2W5Q7V2"/>
<sequence>MVPRIDCHCHLLDPARFPYNPASPFHPAGQEIATAAQMGHVFAAHGVAGALLVQPNSGYDQDNACMLAAIAESGGRYRGVAVVPNDASHDQLAELKARGVVGVAFNLPFFGTEYYRGTEALIRRLVDLDLILQIQVEGDQLVDFLPVLGDAPARLLFDHCGRPDPARGLDQPGFAALLRLGRERGAAVKLSGYVKFAARSHPFEDAWPYVRALVDAFTLDRCVWGSDWPFLRARERVDYGPLVRLAETLFPDPADQARLFWHNPRRMFGFDF</sequence>
<proteinExistence type="predicted"/>
<dbReference type="Pfam" id="PF04909">
    <property type="entry name" value="Amidohydro_2"/>
    <property type="match status" value="1"/>
</dbReference>
<dbReference type="Proteomes" id="UP000249185">
    <property type="component" value="Unassembled WGS sequence"/>
</dbReference>
<organism evidence="2 3">
    <name type="scientific">Rhodovulum sulfidophilum</name>
    <name type="common">Rhodobacter sulfidophilus</name>
    <dbReference type="NCBI Taxonomy" id="35806"/>
    <lineage>
        <taxon>Bacteria</taxon>
        <taxon>Pseudomonadati</taxon>
        <taxon>Pseudomonadota</taxon>
        <taxon>Alphaproteobacteria</taxon>
        <taxon>Rhodobacterales</taxon>
        <taxon>Paracoccaceae</taxon>
        <taxon>Rhodovulum</taxon>
    </lineage>
</organism>
<dbReference type="PANTHER" id="PTHR35563:SF2">
    <property type="entry name" value="BARREL METAL-DEPENDENT HYDROLASE, PUTATIVE (AFU_ORTHOLOGUE AFUA_1G16240)-RELATED"/>
    <property type="match status" value="1"/>
</dbReference>
<evidence type="ECO:0000313" key="2">
    <source>
        <dbReference type="EMBL" id="PZQ47480.1"/>
    </source>
</evidence>
<name>A0A2W5Q7V2_RHOSU</name>
<evidence type="ECO:0000313" key="3">
    <source>
        <dbReference type="Proteomes" id="UP000249185"/>
    </source>
</evidence>
<reference evidence="2 3" key="1">
    <citation type="submission" date="2017-08" db="EMBL/GenBank/DDBJ databases">
        <title>Infants hospitalized years apart are colonized by the same room-sourced microbial strains.</title>
        <authorList>
            <person name="Brooks B."/>
            <person name="Olm M.R."/>
            <person name="Firek B.A."/>
            <person name="Baker R."/>
            <person name="Thomas B.C."/>
            <person name="Morowitz M.J."/>
            <person name="Banfield J.F."/>
        </authorList>
    </citation>
    <scope>NUCLEOTIDE SEQUENCE [LARGE SCALE GENOMIC DNA]</scope>
    <source>
        <strain evidence="2">S2_005_002_R2_34</strain>
    </source>
</reference>
<dbReference type="EMBL" id="QFPW01000016">
    <property type="protein sequence ID" value="PZQ47480.1"/>
    <property type="molecule type" value="Genomic_DNA"/>
</dbReference>
<dbReference type="InterPro" id="IPR006680">
    <property type="entry name" value="Amidohydro-rel"/>
</dbReference>
<keyword evidence="2" id="KW-0378">Hydrolase</keyword>
<gene>
    <name evidence="2" type="ORF">DI556_16635</name>
</gene>
<feature type="domain" description="Amidohydrolase-related" evidence="1">
    <location>
        <begin position="5"/>
        <end position="270"/>
    </location>
</feature>
<dbReference type="PANTHER" id="PTHR35563">
    <property type="entry name" value="BARREL METAL-DEPENDENT HYDROLASE, PUTATIVE (AFU_ORTHOLOGUE AFUA_1G16240)-RELATED"/>
    <property type="match status" value="1"/>
</dbReference>
<dbReference type="SUPFAM" id="SSF51556">
    <property type="entry name" value="Metallo-dependent hydrolases"/>
    <property type="match status" value="1"/>
</dbReference>
<dbReference type="Gene3D" id="3.20.20.140">
    <property type="entry name" value="Metal-dependent hydrolases"/>
    <property type="match status" value="1"/>
</dbReference>
<dbReference type="InterPro" id="IPR052358">
    <property type="entry name" value="Aro_Compnd_Degr_Hydrolases"/>
</dbReference>
<protein>
    <submittedName>
        <fullName evidence="2">2-pyrone-4,6-dicarboxylate hydrolase</fullName>
    </submittedName>
</protein>